<dbReference type="Proteomes" id="UP000257109">
    <property type="component" value="Unassembled WGS sequence"/>
</dbReference>
<keyword evidence="2" id="KW-0520">NAD</keyword>
<gene>
    <name evidence="3" type="ORF">CR513_29339</name>
</gene>
<proteinExistence type="predicted"/>
<dbReference type="PANTHER" id="PTHR13871">
    <property type="entry name" value="THIOREDOXIN"/>
    <property type="match status" value="1"/>
</dbReference>
<protein>
    <submittedName>
        <fullName evidence="3">Nucleoredoxin 3</fullName>
    </submittedName>
</protein>
<keyword evidence="4" id="KW-1185">Reference proteome</keyword>
<keyword evidence="1" id="KW-0560">Oxidoreductase</keyword>
<reference evidence="3" key="1">
    <citation type="submission" date="2018-05" db="EMBL/GenBank/DDBJ databases">
        <title>Draft genome of Mucuna pruriens seed.</title>
        <authorList>
            <person name="Nnadi N.E."/>
            <person name="Vos R."/>
            <person name="Hasami M.H."/>
            <person name="Devisetty U.K."/>
            <person name="Aguiy J.C."/>
        </authorList>
    </citation>
    <scope>NUCLEOTIDE SEQUENCE [LARGE SCALE GENOMIC DNA]</scope>
    <source>
        <strain evidence="3">JCA_2017</strain>
    </source>
</reference>
<dbReference type="EMBL" id="QJKJ01005791">
    <property type="protein sequence ID" value="RDX89000.1"/>
    <property type="molecule type" value="Genomic_DNA"/>
</dbReference>
<sequence length="139" mass="15442">MQHLKAVLNGQDFEAKIVDTHNILKIFAAEGVEFLLSYEGKVHVSELRPLFTDACNNLKAAKDHCFEIVLVSTDRDLKEFNVLIRIPSLVLIGSDGKVISMKGKFMVSSYGVEAFPFTEARIRDLEAALRKERGGGCEA</sequence>
<dbReference type="GO" id="GO:0016491">
    <property type="term" value="F:oxidoreductase activity"/>
    <property type="evidence" value="ECO:0007669"/>
    <property type="project" value="UniProtKB-KW"/>
</dbReference>
<evidence type="ECO:0000313" key="3">
    <source>
        <dbReference type="EMBL" id="RDX89000.1"/>
    </source>
</evidence>
<dbReference type="OrthoDB" id="409136at2759"/>
<dbReference type="AlphaFoldDB" id="A0A371GES5"/>
<evidence type="ECO:0000313" key="4">
    <source>
        <dbReference type="Proteomes" id="UP000257109"/>
    </source>
</evidence>
<dbReference type="InterPro" id="IPR052259">
    <property type="entry name" value="Nucleoredoxin-like"/>
</dbReference>
<evidence type="ECO:0000256" key="2">
    <source>
        <dbReference type="ARBA" id="ARBA00023027"/>
    </source>
</evidence>
<accession>A0A371GES5</accession>
<organism evidence="3 4">
    <name type="scientific">Mucuna pruriens</name>
    <name type="common">Velvet bean</name>
    <name type="synonym">Dolichos pruriens</name>
    <dbReference type="NCBI Taxonomy" id="157652"/>
    <lineage>
        <taxon>Eukaryota</taxon>
        <taxon>Viridiplantae</taxon>
        <taxon>Streptophyta</taxon>
        <taxon>Embryophyta</taxon>
        <taxon>Tracheophyta</taxon>
        <taxon>Spermatophyta</taxon>
        <taxon>Magnoliopsida</taxon>
        <taxon>eudicotyledons</taxon>
        <taxon>Gunneridae</taxon>
        <taxon>Pentapetalae</taxon>
        <taxon>rosids</taxon>
        <taxon>fabids</taxon>
        <taxon>Fabales</taxon>
        <taxon>Fabaceae</taxon>
        <taxon>Papilionoideae</taxon>
        <taxon>50 kb inversion clade</taxon>
        <taxon>NPAAA clade</taxon>
        <taxon>indigoferoid/millettioid clade</taxon>
        <taxon>Phaseoleae</taxon>
        <taxon>Mucuna</taxon>
    </lineage>
</organism>
<name>A0A371GES5_MUCPR</name>
<dbReference type="STRING" id="157652.A0A371GES5"/>
<comment type="caution">
    <text evidence="3">The sequence shown here is derived from an EMBL/GenBank/DDBJ whole genome shotgun (WGS) entry which is preliminary data.</text>
</comment>
<feature type="non-terminal residue" evidence="3">
    <location>
        <position position="1"/>
    </location>
</feature>
<dbReference type="PANTHER" id="PTHR13871:SF81">
    <property type="entry name" value="NUCLEOREDOXIN 3-RELATED"/>
    <property type="match status" value="1"/>
</dbReference>
<evidence type="ECO:0000256" key="1">
    <source>
        <dbReference type="ARBA" id="ARBA00023002"/>
    </source>
</evidence>